<dbReference type="AlphaFoldDB" id="A0A2Z6G7Z8"/>
<dbReference type="Proteomes" id="UP000033070">
    <property type="component" value="Chromosome"/>
</dbReference>
<gene>
    <name evidence="1" type="ORF">OYT1_ch0004</name>
</gene>
<sequence>MTENQNPEQKARDNIDALLKQAGWVVQSAKKIDLNVGLGQAVREYYTDIGPADYVLFVDKKAVGVIEAKKEDLAHKITEVEEQLQ</sequence>
<reference evidence="1 2" key="1">
    <citation type="submission" date="2018-06" db="EMBL/GenBank/DDBJ databases">
        <title>OYT1 Genome Sequencing.</title>
        <authorList>
            <person name="Kato S."/>
            <person name="Itoh T."/>
            <person name="Ohkuma M."/>
        </authorList>
    </citation>
    <scope>NUCLEOTIDE SEQUENCE [LARGE SCALE GENOMIC DNA]</scope>
    <source>
        <strain evidence="1 2">OYT1</strain>
    </source>
</reference>
<dbReference type="EMBL" id="AP018738">
    <property type="protein sequence ID" value="BBE49581.1"/>
    <property type="molecule type" value="Genomic_DNA"/>
</dbReference>
<accession>A0A2Z6G7Z8</accession>
<evidence type="ECO:0000313" key="1">
    <source>
        <dbReference type="EMBL" id="BBE49581.1"/>
    </source>
</evidence>
<dbReference type="STRING" id="1188319.OYT1_02166"/>
<evidence type="ECO:0000313" key="2">
    <source>
        <dbReference type="Proteomes" id="UP000033070"/>
    </source>
</evidence>
<keyword evidence="2" id="KW-1185">Reference proteome</keyword>
<dbReference type="KEGG" id="fam:OYT1_ch0004"/>
<organism evidence="1 2">
    <name type="scientific">Ferriphaselus amnicola</name>
    <dbReference type="NCBI Taxonomy" id="1188319"/>
    <lineage>
        <taxon>Bacteria</taxon>
        <taxon>Pseudomonadati</taxon>
        <taxon>Pseudomonadota</taxon>
        <taxon>Betaproteobacteria</taxon>
        <taxon>Nitrosomonadales</taxon>
        <taxon>Gallionellaceae</taxon>
        <taxon>Ferriphaselus</taxon>
    </lineage>
</organism>
<dbReference type="RefSeq" id="WP_062627273.1">
    <property type="nucleotide sequence ID" value="NZ_AP018738.1"/>
</dbReference>
<protein>
    <submittedName>
        <fullName evidence="1">Uncharacterized protein</fullName>
    </submittedName>
</protein>
<dbReference type="Gene3D" id="3.90.1570.30">
    <property type="match status" value="1"/>
</dbReference>
<proteinExistence type="predicted"/>
<name>A0A2Z6G7Z8_9PROT</name>